<dbReference type="GO" id="GO:0000027">
    <property type="term" value="P:ribosomal large subunit assembly"/>
    <property type="evidence" value="ECO:0007669"/>
    <property type="project" value="TreeGrafter"/>
</dbReference>
<feature type="non-terminal residue" evidence="3">
    <location>
        <position position="1"/>
    </location>
</feature>
<sequence length="127" mass="14326">YELVFNIDSTTKTKTTNIKQHLEKQAKTKSVNFFDLSATIEVRQKHREHIIDPISTSGRYEAAKRLCASIICSRPVLLEGPAATGKTSLVEYLAQCNGKILYRVNNTKGTTVQDYFGSYMPNGEFLY</sequence>
<reference evidence="3" key="1">
    <citation type="submission" date="2021-02" db="EMBL/GenBank/DDBJ databases">
        <authorList>
            <person name="Nowell W R."/>
        </authorList>
    </citation>
    <scope>NUCLEOTIDE SEQUENCE</scope>
</reference>
<keyword evidence="2" id="KW-0067">ATP-binding</keyword>
<evidence type="ECO:0000256" key="2">
    <source>
        <dbReference type="ARBA" id="ARBA00022840"/>
    </source>
</evidence>
<name>A0A8S2XK22_9BILA</name>
<proteinExistence type="predicted"/>
<accession>A0A8S2XK22</accession>
<evidence type="ECO:0000313" key="4">
    <source>
        <dbReference type="Proteomes" id="UP000682733"/>
    </source>
</evidence>
<dbReference type="AlphaFoldDB" id="A0A8S2XK22"/>
<dbReference type="GO" id="GO:0005524">
    <property type="term" value="F:ATP binding"/>
    <property type="evidence" value="ECO:0007669"/>
    <property type="project" value="UniProtKB-KW"/>
</dbReference>
<dbReference type="InterPro" id="IPR027417">
    <property type="entry name" value="P-loop_NTPase"/>
</dbReference>
<dbReference type="GO" id="GO:0000055">
    <property type="term" value="P:ribosomal large subunit export from nucleus"/>
    <property type="evidence" value="ECO:0007669"/>
    <property type="project" value="TreeGrafter"/>
</dbReference>
<evidence type="ECO:0000313" key="3">
    <source>
        <dbReference type="EMBL" id="CAF4505287.1"/>
    </source>
</evidence>
<organism evidence="3 4">
    <name type="scientific">Didymodactylos carnosus</name>
    <dbReference type="NCBI Taxonomy" id="1234261"/>
    <lineage>
        <taxon>Eukaryota</taxon>
        <taxon>Metazoa</taxon>
        <taxon>Spiralia</taxon>
        <taxon>Gnathifera</taxon>
        <taxon>Rotifera</taxon>
        <taxon>Eurotatoria</taxon>
        <taxon>Bdelloidea</taxon>
        <taxon>Philodinida</taxon>
        <taxon>Philodinidae</taxon>
        <taxon>Didymodactylos</taxon>
    </lineage>
</organism>
<feature type="non-terminal residue" evidence="3">
    <location>
        <position position="127"/>
    </location>
</feature>
<evidence type="ECO:0000256" key="1">
    <source>
        <dbReference type="ARBA" id="ARBA00022741"/>
    </source>
</evidence>
<dbReference type="GO" id="GO:0005634">
    <property type="term" value="C:nucleus"/>
    <property type="evidence" value="ECO:0007669"/>
    <property type="project" value="TreeGrafter"/>
</dbReference>
<dbReference type="PANTHER" id="PTHR48103:SF2">
    <property type="entry name" value="MIDASIN"/>
    <property type="match status" value="1"/>
</dbReference>
<dbReference type="Gene3D" id="3.40.50.300">
    <property type="entry name" value="P-loop containing nucleotide triphosphate hydrolases"/>
    <property type="match status" value="1"/>
</dbReference>
<dbReference type="PANTHER" id="PTHR48103">
    <property type="entry name" value="MIDASIN-RELATED"/>
    <property type="match status" value="1"/>
</dbReference>
<dbReference type="Proteomes" id="UP000682733">
    <property type="component" value="Unassembled WGS sequence"/>
</dbReference>
<protein>
    <recommendedName>
        <fullName evidence="5">Midasin</fullName>
    </recommendedName>
</protein>
<evidence type="ECO:0008006" key="5">
    <source>
        <dbReference type="Google" id="ProtNLM"/>
    </source>
</evidence>
<comment type="caution">
    <text evidence="3">The sequence shown here is derived from an EMBL/GenBank/DDBJ whole genome shotgun (WGS) entry which is preliminary data.</text>
</comment>
<dbReference type="SUPFAM" id="SSF52540">
    <property type="entry name" value="P-loop containing nucleoside triphosphate hydrolases"/>
    <property type="match status" value="1"/>
</dbReference>
<gene>
    <name evidence="3" type="ORF">TMI583_LOCUS48128</name>
</gene>
<dbReference type="EMBL" id="CAJOBA010096560">
    <property type="protein sequence ID" value="CAF4505287.1"/>
    <property type="molecule type" value="Genomic_DNA"/>
</dbReference>
<keyword evidence="1" id="KW-0547">Nucleotide-binding</keyword>
<dbReference type="GO" id="GO:0030687">
    <property type="term" value="C:preribosome, large subunit precursor"/>
    <property type="evidence" value="ECO:0007669"/>
    <property type="project" value="TreeGrafter"/>
</dbReference>